<evidence type="ECO:0000313" key="12">
    <source>
        <dbReference type="EMBL" id="OBT98916.2"/>
    </source>
</evidence>
<evidence type="ECO:0000313" key="13">
    <source>
        <dbReference type="Proteomes" id="UP000091956"/>
    </source>
</evidence>
<dbReference type="InterPro" id="IPR018028">
    <property type="entry name" value="Catalase"/>
</dbReference>
<dbReference type="GO" id="GO:0042744">
    <property type="term" value="P:hydrogen peroxide catabolic process"/>
    <property type="evidence" value="ECO:0007669"/>
    <property type="project" value="UniProtKB-KW"/>
</dbReference>
<dbReference type="Gene3D" id="2.40.180.10">
    <property type="entry name" value="Catalase core domain"/>
    <property type="match status" value="1"/>
</dbReference>
<keyword evidence="4 10" id="KW-0479">Metal-binding</keyword>
<reference evidence="12 13" key="1">
    <citation type="submission" date="2016-03" db="EMBL/GenBank/DDBJ databases">
        <title>Comparative genomics of Pseudogymnoascus destructans, the fungus causing white-nose syndrome of bats.</title>
        <authorList>
            <person name="Palmer J.M."/>
            <person name="Drees K.P."/>
            <person name="Foster J.T."/>
            <person name="Lindner D.L."/>
        </authorList>
    </citation>
    <scope>NUCLEOTIDE SEQUENCE [LARGE SCALE GENOMIC DNA]</scope>
    <source>
        <strain evidence="12 13">UAMH 10579</strain>
    </source>
</reference>
<dbReference type="PANTHER" id="PTHR11465">
    <property type="entry name" value="CATALASE"/>
    <property type="match status" value="1"/>
</dbReference>
<dbReference type="SUPFAM" id="SSF56634">
    <property type="entry name" value="Heme-dependent catalase-like"/>
    <property type="match status" value="1"/>
</dbReference>
<feature type="active site" evidence="9">
    <location>
        <position position="96"/>
    </location>
</feature>
<evidence type="ECO:0000256" key="10">
    <source>
        <dbReference type="PIRSR" id="PIRSR038928-2"/>
    </source>
</evidence>
<gene>
    <name evidence="12" type="ORF">VE01_02468</name>
</gene>
<dbReference type="Pfam" id="PF06628">
    <property type="entry name" value="Catalase-rel"/>
    <property type="match status" value="1"/>
</dbReference>
<evidence type="ECO:0000256" key="6">
    <source>
        <dbReference type="ARBA" id="ARBA00023004"/>
    </source>
</evidence>
<dbReference type="GeneID" id="28835854"/>
<name>A0A1B8GSV8_9PEZI</name>
<feature type="binding site" description="axial binding residue" evidence="10">
    <location>
        <position position="379"/>
    </location>
    <ligand>
        <name>heme</name>
        <dbReference type="ChEBI" id="CHEBI:30413"/>
    </ligand>
    <ligandPart>
        <name>Fe</name>
        <dbReference type="ChEBI" id="CHEBI:18248"/>
    </ligandPart>
</feature>
<dbReference type="FunFam" id="2.40.180.10:FF:000001">
    <property type="entry name" value="Catalase"/>
    <property type="match status" value="1"/>
</dbReference>
<dbReference type="SMART" id="SM01060">
    <property type="entry name" value="Catalase"/>
    <property type="match status" value="1"/>
</dbReference>
<keyword evidence="6 10" id="KW-0408">Iron</keyword>
<evidence type="ECO:0000256" key="3">
    <source>
        <dbReference type="ARBA" id="ARBA00022617"/>
    </source>
</evidence>
<dbReference type="InterPro" id="IPR011614">
    <property type="entry name" value="Catalase_core"/>
</dbReference>
<comment type="function">
    <text evidence="8">Catalyzes the degradation of hydrogen peroxide (H(2)O(2)) generated by peroxisomal oxidases to water and oxygen, thereby protecting cells from the toxic effects of hydrogen peroxide.</text>
</comment>
<evidence type="ECO:0000256" key="7">
    <source>
        <dbReference type="ARBA" id="ARBA00023324"/>
    </source>
</evidence>
<evidence type="ECO:0000259" key="11">
    <source>
        <dbReference type="SMART" id="SM01060"/>
    </source>
</evidence>
<evidence type="ECO:0000256" key="8">
    <source>
        <dbReference type="ARBA" id="ARBA00044729"/>
    </source>
</evidence>
<keyword evidence="7" id="KW-0376">Hydrogen peroxide</keyword>
<dbReference type="GO" id="GO:0042542">
    <property type="term" value="P:response to hydrogen peroxide"/>
    <property type="evidence" value="ECO:0007669"/>
    <property type="project" value="TreeGrafter"/>
</dbReference>
<dbReference type="CDD" id="cd08157">
    <property type="entry name" value="catalase_fungal"/>
    <property type="match status" value="1"/>
</dbReference>
<dbReference type="GO" id="GO:0020037">
    <property type="term" value="F:heme binding"/>
    <property type="evidence" value="ECO:0007669"/>
    <property type="project" value="InterPro"/>
</dbReference>
<evidence type="ECO:0000256" key="5">
    <source>
        <dbReference type="ARBA" id="ARBA00023002"/>
    </source>
</evidence>
<dbReference type="STRING" id="342668.A0A1B8GSV8"/>
<protein>
    <recommendedName>
        <fullName evidence="11">Catalase core domain-containing protein</fullName>
    </recommendedName>
</protein>
<accession>A0A1B8GSV8</accession>
<dbReference type="PROSITE" id="PS51402">
    <property type="entry name" value="CATALASE_3"/>
    <property type="match status" value="1"/>
</dbReference>
<dbReference type="PIRSF" id="PIRSF038928">
    <property type="entry name" value="Catalase_clade1-3"/>
    <property type="match status" value="1"/>
</dbReference>
<comment type="similarity">
    <text evidence="1">Belongs to the catalase family.</text>
</comment>
<dbReference type="InterPro" id="IPR010582">
    <property type="entry name" value="Catalase_immune_responsive"/>
</dbReference>
<feature type="domain" description="Catalase core" evidence="11">
    <location>
        <begin position="41"/>
        <end position="434"/>
    </location>
</feature>
<feature type="active site" evidence="9">
    <location>
        <position position="169"/>
    </location>
</feature>
<dbReference type="GO" id="GO:0004096">
    <property type="term" value="F:catalase activity"/>
    <property type="evidence" value="ECO:0007669"/>
    <property type="project" value="UniProtKB-EC"/>
</dbReference>
<dbReference type="RefSeq" id="XP_018132649.2">
    <property type="nucleotide sequence ID" value="XM_018271977.2"/>
</dbReference>
<evidence type="ECO:0000256" key="4">
    <source>
        <dbReference type="ARBA" id="ARBA00022723"/>
    </source>
</evidence>
<dbReference type="InterPro" id="IPR020835">
    <property type="entry name" value="Catalase_sf"/>
</dbReference>
<dbReference type="PRINTS" id="PR00067">
    <property type="entry name" value="CATALASE"/>
</dbReference>
<dbReference type="InterPro" id="IPR024711">
    <property type="entry name" value="Catalase_clade1/3"/>
</dbReference>
<proteinExistence type="inferred from homology"/>
<dbReference type="GO" id="GO:0005777">
    <property type="term" value="C:peroxisome"/>
    <property type="evidence" value="ECO:0007669"/>
    <property type="project" value="TreeGrafter"/>
</dbReference>
<dbReference type="Proteomes" id="UP000091956">
    <property type="component" value="Unassembled WGS sequence"/>
</dbReference>
<keyword evidence="2" id="KW-0575">Peroxidase</keyword>
<dbReference type="Pfam" id="PF00199">
    <property type="entry name" value="Catalase"/>
    <property type="match status" value="1"/>
</dbReference>
<comment type="cofactor">
    <cofactor evidence="10">
        <name>heme</name>
        <dbReference type="ChEBI" id="CHEBI:30413"/>
    </cofactor>
</comment>
<dbReference type="GO" id="GO:0046872">
    <property type="term" value="F:metal ion binding"/>
    <property type="evidence" value="ECO:0007669"/>
    <property type="project" value="UniProtKB-KW"/>
</dbReference>
<evidence type="ECO:0000256" key="1">
    <source>
        <dbReference type="ARBA" id="ARBA00005329"/>
    </source>
</evidence>
<keyword evidence="3 10" id="KW-0349">Heme</keyword>
<dbReference type="AlphaFoldDB" id="A0A1B8GSV8"/>
<reference evidence="13" key="2">
    <citation type="journal article" date="2018" name="Nat. Commun.">
        <title>Extreme sensitivity to ultraviolet light in the fungal pathogen causing white-nose syndrome of bats.</title>
        <authorList>
            <person name="Palmer J.M."/>
            <person name="Drees K.P."/>
            <person name="Foster J.T."/>
            <person name="Lindner D.L."/>
        </authorList>
    </citation>
    <scope>NUCLEOTIDE SEQUENCE [LARGE SCALE GENOMIC DNA]</scope>
    <source>
        <strain evidence="13">UAMH 10579</strain>
    </source>
</reference>
<sequence length="530" mass="59256">MTALQNLQPPRISTADSCSSPITCLLSRCGNMSDKKTPTYTLAEGCPIASSSTAQTFRSKNTPASSAKSLVLLQDTQLIETLAHFSRERIPERVVHALAVGAWGEFEVTKDISSLTNAKFLNGVGKKSKVLLRVSAVAPQAGGAETQRDVRGWAMKIFTEEGNQDFVFNSIPVFFIRDPIKFPSVNRSHKKNPATNASDNTMFWDYHNNNQEGTHAIMILFSNRGIPASIRTLNSYSGHTYKLVNDDGNFTYVKFHFKTNQGVKNLRQADADKLAGENPDYHTDDLFGSIEKGDFPSWTLYIQTMKPDEAEKYRWDIFDMTKVWPHKDFPLQEVGKLTLNRNAQNYFAEIEQAAFSPSTMVPGIAPTADPMLQARMFAYPDAARYRLGVNYQQLPCNSPVSPVYSPYQRDGASRHDTNYGRDPNYVNASLKTVNFKGDRGANGVSDGGHEEWVAGKVQGYATEVKDDDFEQPRMFWEMLGRTEPDEQRDLVSNICTHLGKAIPRVQKEAIQTFKKVDAGFADQVQKGLKL</sequence>
<organism evidence="12 13">
    <name type="scientific">Pseudogymnoascus verrucosus</name>
    <dbReference type="NCBI Taxonomy" id="342668"/>
    <lineage>
        <taxon>Eukaryota</taxon>
        <taxon>Fungi</taxon>
        <taxon>Dikarya</taxon>
        <taxon>Ascomycota</taxon>
        <taxon>Pezizomycotina</taxon>
        <taxon>Leotiomycetes</taxon>
        <taxon>Thelebolales</taxon>
        <taxon>Thelebolaceae</taxon>
        <taxon>Pseudogymnoascus</taxon>
    </lineage>
</organism>
<dbReference type="EMBL" id="KV460214">
    <property type="protein sequence ID" value="OBT98916.2"/>
    <property type="molecule type" value="Genomic_DNA"/>
</dbReference>
<evidence type="ECO:0000256" key="9">
    <source>
        <dbReference type="PIRSR" id="PIRSR038928-1"/>
    </source>
</evidence>
<keyword evidence="13" id="KW-1185">Reference proteome</keyword>
<evidence type="ECO:0000256" key="2">
    <source>
        <dbReference type="ARBA" id="ARBA00022559"/>
    </source>
</evidence>
<dbReference type="GO" id="GO:0005739">
    <property type="term" value="C:mitochondrion"/>
    <property type="evidence" value="ECO:0007669"/>
    <property type="project" value="TreeGrafter"/>
</dbReference>
<keyword evidence="5" id="KW-0560">Oxidoreductase</keyword>
<dbReference type="PANTHER" id="PTHR11465:SF26">
    <property type="entry name" value="CATALASE 2"/>
    <property type="match status" value="1"/>
</dbReference>